<dbReference type="SUPFAM" id="SSF53697">
    <property type="entry name" value="SIS domain"/>
    <property type="match status" value="1"/>
</dbReference>
<dbReference type="GO" id="GO:0004476">
    <property type="term" value="F:mannose-6-phosphate isomerase activity"/>
    <property type="evidence" value="ECO:0007669"/>
    <property type="project" value="InterPro"/>
</dbReference>
<dbReference type="GO" id="GO:0004347">
    <property type="term" value="F:glucose-6-phosphate isomerase activity"/>
    <property type="evidence" value="ECO:0007669"/>
    <property type="project" value="InterPro"/>
</dbReference>
<evidence type="ECO:0000313" key="4">
    <source>
        <dbReference type="EMBL" id="CAA9242461.1"/>
    </source>
</evidence>
<feature type="domain" description="SIS" evidence="3">
    <location>
        <begin position="29"/>
        <end position="184"/>
    </location>
</feature>
<evidence type="ECO:0000259" key="3">
    <source>
        <dbReference type="PROSITE" id="PS51464"/>
    </source>
</evidence>
<organism evidence="4">
    <name type="scientific">uncultured Acidimicrobiales bacterium</name>
    <dbReference type="NCBI Taxonomy" id="310071"/>
    <lineage>
        <taxon>Bacteria</taxon>
        <taxon>Bacillati</taxon>
        <taxon>Actinomycetota</taxon>
        <taxon>Acidimicrobiia</taxon>
        <taxon>Acidimicrobiales</taxon>
        <taxon>environmental samples</taxon>
    </lineage>
</organism>
<dbReference type="InterPro" id="IPR046348">
    <property type="entry name" value="SIS_dom_sf"/>
</dbReference>
<dbReference type="GO" id="GO:1901135">
    <property type="term" value="P:carbohydrate derivative metabolic process"/>
    <property type="evidence" value="ECO:0007669"/>
    <property type="project" value="InterPro"/>
</dbReference>
<dbReference type="AlphaFoldDB" id="A0A6J4I4J1"/>
<sequence length="341" mass="36000">MARLDSLGLWDATLGLPEQVAEAIIPPDSLDLPSSEGIEHVVVLGAGPGGLAGDAVIAAAGAVLPLPVVVVRSYVVPPFVSRATLAFALSVDGETEEVLESAQEAAMAGATVVGVSGPGRLAELCREWGSPLVCLPPDLPPARTVIGDLLVPTLCLLEDVGLFPGARSWVYSAVEQLLRRRDKLARAGNDMEALARRIGRTFPLAHGGGNIGDVAAHRFKSQVNANAKSPAFHATHPDLAYDELLGWGQHGDVTRQLLTLVDFRHDEEHPQVSRRFDLVADQLGEVVGGMEEVRAEGEGDLAQLLDLFFQGDVCSLHLAEQEGLDPGPAPAVDQLVTALRS</sequence>
<dbReference type="GO" id="GO:0097367">
    <property type="term" value="F:carbohydrate derivative binding"/>
    <property type="evidence" value="ECO:0007669"/>
    <property type="project" value="InterPro"/>
</dbReference>
<accession>A0A6J4I4J1</accession>
<dbReference type="EMBL" id="CADCSZ010000111">
    <property type="protein sequence ID" value="CAA9242461.1"/>
    <property type="molecule type" value="Genomic_DNA"/>
</dbReference>
<dbReference type="GO" id="GO:0005975">
    <property type="term" value="P:carbohydrate metabolic process"/>
    <property type="evidence" value="ECO:0007669"/>
    <property type="project" value="InterPro"/>
</dbReference>
<comment type="similarity">
    <text evidence="1">Belongs to the PGI/PMI family.</text>
</comment>
<name>A0A6J4I4J1_9ACTN</name>
<gene>
    <name evidence="4" type="ORF">AVDCRST_MAG76-1839</name>
</gene>
<proteinExistence type="inferred from homology"/>
<dbReference type="InterPro" id="IPR001347">
    <property type="entry name" value="SIS_dom"/>
</dbReference>
<evidence type="ECO:0000256" key="2">
    <source>
        <dbReference type="ARBA" id="ARBA00023235"/>
    </source>
</evidence>
<dbReference type="Pfam" id="PF10432">
    <property type="entry name" value="bact-PGI_C"/>
    <property type="match status" value="1"/>
</dbReference>
<dbReference type="InterPro" id="IPR019490">
    <property type="entry name" value="Glu6P/Mann6P_isomerase_C"/>
</dbReference>
<reference evidence="4" key="1">
    <citation type="submission" date="2020-02" db="EMBL/GenBank/DDBJ databases">
        <authorList>
            <person name="Meier V. D."/>
        </authorList>
    </citation>
    <scope>NUCLEOTIDE SEQUENCE</scope>
    <source>
        <strain evidence="4">AVDCRST_MAG76</strain>
    </source>
</reference>
<protein>
    <recommendedName>
        <fullName evidence="3">SIS domain-containing protein</fullName>
    </recommendedName>
</protein>
<dbReference type="PROSITE" id="PS51464">
    <property type="entry name" value="SIS"/>
    <property type="match status" value="1"/>
</dbReference>
<keyword evidence="2" id="KW-0413">Isomerase</keyword>
<evidence type="ECO:0000256" key="1">
    <source>
        <dbReference type="ARBA" id="ARBA00010523"/>
    </source>
</evidence>
<dbReference type="Gene3D" id="3.40.50.10490">
    <property type="entry name" value="Glucose-6-phosphate isomerase like protein, domain 1"/>
    <property type="match status" value="2"/>
</dbReference>